<feature type="region of interest" description="Disordered" evidence="1">
    <location>
        <begin position="177"/>
        <end position="209"/>
    </location>
</feature>
<proteinExistence type="predicted"/>
<protein>
    <submittedName>
        <fullName evidence="2">Uncharacterized protein</fullName>
    </submittedName>
</protein>
<dbReference type="Proteomes" id="UP000241559">
    <property type="component" value="Segment"/>
</dbReference>
<evidence type="ECO:0000313" key="3">
    <source>
        <dbReference type="Proteomes" id="UP000241559"/>
    </source>
</evidence>
<feature type="compositionally biased region" description="Acidic residues" evidence="1">
    <location>
        <begin position="183"/>
        <end position="202"/>
    </location>
</feature>
<sequence length="209" mass="23352">MNKVNINFSLKSLPTDLLNHMNYYDNGSTNVKCTLQSFKNTLEHNLLLINKLIEESENITNVLCHPNNILLEFNSNNVMNKLINDGTVKIINDNYDGTDDDLIPLVDLSEEETNQDRLNRIINMTNRDNSGGLFGASDDDEEEISDDDLLLHDLLGNQNDTSSIFNKYTNLIGNVIDNSDNSSDSDDSDSLDGSDDLNDSDNVDNLFVG</sequence>
<accession>A0A159ZSM7</accession>
<evidence type="ECO:0000256" key="1">
    <source>
        <dbReference type="SAM" id="MobiDB-lite"/>
    </source>
</evidence>
<name>A0A159ZSM7_MIMIV</name>
<reference evidence="2" key="1">
    <citation type="journal article" date="2016" name="Genom Data">
        <title>Isolation and complete genome sequencing of Mimivirus bombay, a Giant Virus in sewage of Mumbai, India.</title>
        <authorList>
            <person name="Chatterjee A."/>
            <person name="Ali F."/>
            <person name="Bange D."/>
            <person name="Kondabagil K."/>
        </authorList>
    </citation>
    <scope>NUCLEOTIDE SEQUENCE [LARGE SCALE GENOMIC DNA]</scope>
    <source>
        <strain evidence="2">1</strain>
    </source>
</reference>
<dbReference type="EMBL" id="KU761889">
    <property type="protein sequence ID" value="AMZ02959.1"/>
    <property type="molecule type" value="Genomic_DNA"/>
</dbReference>
<organism evidence="2 3">
    <name type="scientific">Mimivirus Bombay</name>
    <dbReference type="NCBI Taxonomy" id="1835008"/>
    <lineage>
        <taxon>Viruses</taxon>
        <taxon>Varidnaviria</taxon>
        <taxon>Bamfordvirae</taxon>
        <taxon>Nucleocytoviricota</taxon>
        <taxon>Megaviricetes</taxon>
        <taxon>Imitervirales</taxon>
        <taxon>Mimiviridae</taxon>
        <taxon>Megamimivirinae</taxon>
        <taxon>Mimivirus</taxon>
        <taxon>Mimivirus bradfordmassiliense</taxon>
    </lineage>
</organism>
<evidence type="ECO:0000313" key="2">
    <source>
        <dbReference type="EMBL" id="AMZ02959.1"/>
    </source>
</evidence>